<sequence>MTTKNNLDPRIAKLEDQLEKRLRLALLTLVLGILIGFIFGAVIAMPPVWLGAL</sequence>
<organism evidence="2 3">
    <name type="scientific">Corynebacterium flavescens</name>
    <dbReference type="NCBI Taxonomy" id="28028"/>
    <lineage>
        <taxon>Bacteria</taxon>
        <taxon>Bacillati</taxon>
        <taxon>Actinomycetota</taxon>
        <taxon>Actinomycetes</taxon>
        <taxon>Mycobacteriales</taxon>
        <taxon>Corynebacteriaceae</taxon>
        <taxon>Corynebacterium</taxon>
    </lineage>
</organism>
<proteinExistence type="predicted"/>
<keyword evidence="1" id="KW-1133">Transmembrane helix</keyword>
<dbReference type="EMBL" id="BJNB01000016">
    <property type="protein sequence ID" value="GEB97731.1"/>
    <property type="molecule type" value="Genomic_DNA"/>
</dbReference>
<dbReference type="Proteomes" id="UP000315353">
    <property type="component" value="Unassembled WGS sequence"/>
</dbReference>
<comment type="caution">
    <text evidence="2">The sequence shown here is derived from an EMBL/GenBank/DDBJ whole genome shotgun (WGS) entry which is preliminary data.</text>
</comment>
<keyword evidence="1" id="KW-0472">Membrane</keyword>
<dbReference type="GeneID" id="82881585"/>
<evidence type="ECO:0000313" key="3">
    <source>
        <dbReference type="Proteomes" id="UP000315353"/>
    </source>
</evidence>
<name>A0AB73B7V8_CORFL</name>
<protein>
    <submittedName>
        <fullName evidence="2">Uncharacterized protein</fullName>
    </submittedName>
</protein>
<gene>
    <name evidence="2" type="ORF">CFL01nite_12260</name>
</gene>
<reference evidence="2 3" key="1">
    <citation type="submission" date="2019-06" db="EMBL/GenBank/DDBJ databases">
        <title>Whole genome shotgun sequence of Corynebacterium flavescens NBRC 14136.</title>
        <authorList>
            <person name="Hosoyama A."/>
            <person name="Uohara A."/>
            <person name="Ohji S."/>
            <person name="Ichikawa N."/>
        </authorList>
    </citation>
    <scope>NUCLEOTIDE SEQUENCE [LARGE SCALE GENOMIC DNA]</scope>
    <source>
        <strain evidence="2 3">NBRC 14136</strain>
    </source>
</reference>
<dbReference type="RefSeq" id="WP_157105734.1">
    <property type="nucleotide sequence ID" value="NZ_BJNB01000016.1"/>
</dbReference>
<dbReference type="AlphaFoldDB" id="A0AB73B7V8"/>
<accession>A0AB73B7V8</accession>
<evidence type="ECO:0000313" key="2">
    <source>
        <dbReference type="EMBL" id="GEB97731.1"/>
    </source>
</evidence>
<feature type="transmembrane region" description="Helical" evidence="1">
    <location>
        <begin position="21"/>
        <end position="45"/>
    </location>
</feature>
<evidence type="ECO:0000256" key="1">
    <source>
        <dbReference type="SAM" id="Phobius"/>
    </source>
</evidence>
<keyword evidence="1" id="KW-0812">Transmembrane</keyword>